<feature type="region of interest" description="Disordered" evidence="1">
    <location>
        <begin position="1"/>
        <end position="75"/>
    </location>
</feature>
<sequence length="101" mass="10813">MIKSEPKSRVAKQVIIPEEKMPGLGTHPSAKSAPAADGRSGSRRDVRPDPRTTFHPDSHARTSHGPGVRLSGAAPRRFESVRLAPRQAAVRHGTDPVAVPL</sequence>
<reference evidence="2 3" key="2">
    <citation type="submission" date="2019-09" db="EMBL/GenBank/DDBJ databases">
        <authorList>
            <person name="Mazur A."/>
        </authorList>
    </citation>
    <scope>NUCLEOTIDE SEQUENCE [LARGE SCALE GENOMIC DNA]</scope>
    <source>
        <strain evidence="2 3">3729k</strain>
    </source>
</reference>
<protein>
    <submittedName>
        <fullName evidence="2">Uncharacterized protein</fullName>
    </submittedName>
</protein>
<gene>
    <name evidence="2" type="ORF">F0415_04850</name>
</gene>
<comment type="caution">
    <text evidence="2">The sequence shown here is derived from an EMBL/GenBank/DDBJ whole genome shotgun (WGS) entry which is preliminary data.</text>
</comment>
<evidence type="ECO:0000256" key="1">
    <source>
        <dbReference type="SAM" id="MobiDB-lite"/>
    </source>
</evidence>
<organism evidence="2 3">
    <name type="scientific">Arenimonas fontis</name>
    <dbReference type="NCBI Taxonomy" id="2608255"/>
    <lineage>
        <taxon>Bacteria</taxon>
        <taxon>Pseudomonadati</taxon>
        <taxon>Pseudomonadota</taxon>
        <taxon>Gammaproteobacteria</taxon>
        <taxon>Lysobacterales</taxon>
        <taxon>Lysobacteraceae</taxon>
        <taxon>Arenimonas</taxon>
    </lineage>
</organism>
<accession>A0A5B2ZDY1</accession>
<keyword evidence="3" id="KW-1185">Reference proteome</keyword>
<feature type="compositionally biased region" description="Basic and acidic residues" evidence="1">
    <location>
        <begin position="40"/>
        <end position="60"/>
    </location>
</feature>
<dbReference type="AlphaFoldDB" id="A0A5B2ZDY1"/>
<evidence type="ECO:0000313" key="2">
    <source>
        <dbReference type="EMBL" id="KAA2285252.1"/>
    </source>
</evidence>
<dbReference type="EMBL" id="VUOD01000003">
    <property type="protein sequence ID" value="KAA2285252.1"/>
    <property type="molecule type" value="Genomic_DNA"/>
</dbReference>
<evidence type="ECO:0000313" key="3">
    <source>
        <dbReference type="Proteomes" id="UP000322165"/>
    </source>
</evidence>
<reference evidence="2 3" key="1">
    <citation type="submission" date="2019-09" db="EMBL/GenBank/DDBJ databases">
        <title>Arenimonas chukotkensis sp. nov., a bacterium isolated from Chukotka hot spring, Arctic region, Russia.</title>
        <authorList>
            <person name="Zayulina K.S."/>
            <person name="Prokofeva M.I."/>
            <person name="Elcheninov A.G."/>
            <person name="Novikov A."/>
            <person name="Kochetkova T.V."/>
            <person name="Kublanov I.V."/>
        </authorList>
    </citation>
    <scope>NUCLEOTIDE SEQUENCE [LARGE SCALE GENOMIC DNA]</scope>
    <source>
        <strain evidence="2 3">3729k</strain>
    </source>
</reference>
<dbReference type="Proteomes" id="UP000322165">
    <property type="component" value="Unassembled WGS sequence"/>
</dbReference>
<dbReference type="RefSeq" id="WP_149860076.1">
    <property type="nucleotide sequence ID" value="NZ_VUOD01000003.1"/>
</dbReference>
<proteinExistence type="predicted"/>
<name>A0A5B2ZDY1_9GAMM</name>